<dbReference type="Pfam" id="PF01323">
    <property type="entry name" value="DSBA"/>
    <property type="match status" value="1"/>
</dbReference>
<evidence type="ECO:0000256" key="1">
    <source>
        <dbReference type="SAM" id="SignalP"/>
    </source>
</evidence>
<dbReference type="GO" id="GO:0016491">
    <property type="term" value="F:oxidoreductase activity"/>
    <property type="evidence" value="ECO:0007669"/>
    <property type="project" value="InterPro"/>
</dbReference>
<evidence type="ECO:0000259" key="2">
    <source>
        <dbReference type="PROSITE" id="PS51352"/>
    </source>
</evidence>
<dbReference type="Gene3D" id="3.40.30.10">
    <property type="entry name" value="Glutaredoxin"/>
    <property type="match status" value="1"/>
</dbReference>
<name>A0A6V8IBV2_9PROT</name>
<dbReference type="CDD" id="cd03023">
    <property type="entry name" value="DsbA_Com1_like"/>
    <property type="match status" value="1"/>
</dbReference>
<dbReference type="SUPFAM" id="SSF52833">
    <property type="entry name" value="Thioredoxin-like"/>
    <property type="match status" value="1"/>
</dbReference>
<dbReference type="OrthoDB" id="9780147at2"/>
<dbReference type="PROSITE" id="PS51352">
    <property type="entry name" value="THIOREDOXIN_2"/>
    <property type="match status" value="1"/>
</dbReference>
<dbReference type="InterPro" id="IPR041205">
    <property type="entry name" value="ScsC_N"/>
</dbReference>
<protein>
    <submittedName>
        <fullName evidence="3">Membrane protein</fullName>
    </submittedName>
</protein>
<evidence type="ECO:0000313" key="3">
    <source>
        <dbReference type="EMBL" id="GFE94116.1"/>
    </source>
</evidence>
<dbReference type="InterPro" id="IPR036249">
    <property type="entry name" value="Thioredoxin-like_sf"/>
</dbReference>
<accession>A0A6V8IBV2</accession>
<dbReference type="Proteomes" id="UP000548726">
    <property type="component" value="Unassembled WGS sequence"/>
</dbReference>
<dbReference type="RefSeq" id="WP_086655624.1">
    <property type="nucleotide sequence ID" value="NZ_BLJP01000009.1"/>
</dbReference>
<dbReference type="Pfam" id="PF18312">
    <property type="entry name" value="ScsC_N"/>
    <property type="match status" value="1"/>
</dbReference>
<feature type="chain" id="PRO_5028124583" evidence="1">
    <location>
        <begin position="33"/>
        <end position="259"/>
    </location>
</feature>
<keyword evidence="1" id="KW-0732">Signal</keyword>
<gene>
    <name evidence="3" type="primary">com1</name>
    <name evidence="3" type="ORF">DmAi_21750</name>
</gene>
<dbReference type="InterPro" id="IPR051470">
    <property type="entry name" value="Thiol:disulfide_interchange"/>
</dbReference>
<feature type="signal peptide" evidence="1">
    <location>
        <begin position="1"/>
        <end position="32"/>
    </location>
</feature>
<dbReference type="EMBL" id="BLJP01000009">
    <property type="protein sequence ID" value="GFE94116.1"/>
    <property type="molecule type" value="Genomic_DNA"/>
</dbReference>
<dbReference type="InterPro" id="IPR013766">
    <property type="entry name" value="Thioredoxin_domain"/>
</dbReference>
<organism evidence="3 4">
    <name type="scientific">Acetobacter persici</name>
    <dbReference type="NCBI Taxonomy" id="1076596"/>
    <lineage>
        <taxon>Bacteria</taxon>
        <taxon>Pseudomonadati</taxon>
        <taxon>Pseudomonadota</taxon>
        <taxon>Alphaproteobacteria</taxon>
        <taxon>Acetobacterales</taxon>
        <taxon>Acetobacteraceae</taxon>
        <taxon>Acetobacter</taxon>
    </lineage>
</organism>
<dbReference type="PANTHER" id="PTHR35272:SF3">
    <property type="entry name" value="THIOL:DISULFIDE INTERCHANGE PROTEIN DSBC"/>
    <property type="match status" value="1"/>
</dbReference>
<comment type="caution">
    <text evidence="3">The sequence shown here is derived from an EMBL/GenBank/DDBJ whole genome shotgun (WGS) entry which is preliminary data.</text>
</comment>
<dbReference type="InterPro" id="IPR001853">
    <property type="entry name" value="DSBA-like_thioredoxin_dom"/>
</dbReference>
<sequence length="259" mass="27641">MKKLITFSFRRAALAGAASLLLLCGGAVSAQAADSSFSPAQRAEIVEILRNALRTDPSILSDAISSLQAQASARKASSALETVRRNKAQYGQSTTDVVLGNKSGKLEVVEFYDPRCQYCRKVLGDVDHLLGSEPDLRLVLKVIPVLGPNSVMDAQAIMAAGLQGKYVPFQKALMTDSSAPSAERIHRIAENLGLDADRLQKDMKSPAVTAALSKNVELAKAIDLEGTPTFIIGDREIIPGAASESDLKAALDRLRKATH</sequence>
<feature type="domain" description="Thioredoxin" evidence="2">
    <location>
        <begin position="69"/>
        <end position="256"/>
    </location>
</feature>
<proteinExistence type="predicted"/>
<reference evidence="3 4" key="1">
    <citation type="journal article" date="2020" name="Cell Rep.">
        <title>Local necrotic cells trigger systemic immune activation via gut microbiome dysbiosis in Drosophila.</title>
        <authorList>
            <person name="Kosakamoto H."/>
            <person name="Yamauchi T."/>
            <person name="Akuzawa-Tokita Y."/>
            <person name="Nishimura K."/>
            <person name="Soga T."/>
            <person name="Murakami T."/>
            <person name="Mori H."/>
            <person name="Yamamoto K."/>
            <person name="Miyazaki R."/>
            <person name="Koto A."/>
            <person name="Miura M."/>
            <person name="Obata F."/>
        </authorList>
    </citation>
    <scope>NUCLEOTIDE SEQUENCE [LARGE SCALE GENOMIC DNA]</scope>
    <source>
        <strain evidence="3 4">Ai</strain>
    </source>
</reference>
<evidence type="ECO:0000313" key="4">
    <source>
        <dbReference type="Proteomes" id="UP000548726"/>
    </source>
</evidence>
<keyword evidence="4" id="KW-1185">Reference proteome</keyword>
<dbReference type="AlphaFoldDB" id="A0A6V8IBV2"/>
<dbReference type="PANTHER" id="PTHR35272">
    <property type="entry name" value="THIOL:DISULFIDE INTERCHANGE PROTEIN DSBC-RELATED"/>
    <property type="match status" value="1"/>
</dbReference>